<keyword evidence="15 18" id="KW-0057">Aromatic amino acid biosynthesis</keyword>
<feature type="binding site" evidence="18">
    <location>
        <begin position="167"/>
        <end position="170"/>
    </location>
    <ligand>
        <name>NAD(+)</name>
        <dbReference type="ChEBI" id="CHEBI:57540"/>
    </ligand>
</feature>
<evidence type="ECO:0000256" key="2">
    <source>
        <dbReference type="ARBA" id="ARBA00001911"/>
    </source>
</evidence>
<evidence type="ECO:0000256" key="1">
    <source>
        <dbReference type="ARBA" id="ARBA00001393"/>
    </source>
</evidence>
<evidence type="ECO:0000256" key="9">
    <source>
        <dbReference type="ARBA" id="ARBA00022490"/>
    </source>
</evidence>
<evidence type="ECO:0000256" key="14">
    <source>
        <dbReference type="ARBA" id="ARBA00023027"/>
    </source>
</evidence>
<organism evidence="21 22">
    <name type="scientific">Thalassolituus hydrocarboniclasticus</name>
    <dbReference type="NCBI Taxonomy" id="2742796"/>
    <lineage>
        <taxon>Bacteria</taxon>
        <taxon>Pseudomonadati</taxon>
        <taxon>Pseudomonadota</taxon>
        <taxon>Gammaproteobacteria</taxon>
        <taxon>Oceanospirillales</taxon>
        <taxon>Oceanospirillaceae</taxon>
        <taxon>Thalassolituus</taxon>
    </lineage>
</organism>
<feature type="binding site" evidence="18">
    <location>
        <position position="140"/>
    </location>
    <ligand>
        <name>NAD(+)</name>
        <dbReference type="ChEBI" id="CHEBI:57540"/>
    </ligand>
</feature>
<dbReference type="EMBL" id="CP054475">
    <property type="protein sequence ID" value="UXD86247.1"/>
    <property type="molecule type" value="Genomic_DNA"/>
</dbReference>
<reference evidence="22" key="1">
    <citation type="submission" date="2020-06" db="EMBL/GenBank/DDBJ databases">
        <title>Thalassolituus marinus alknpb1M-1, a hydrocarbon-degrading bacterium isolated from the deep-sea overlying water using an in-situ strategy from the South China Sea basin.</title>
        <authorList>
            <person name="Dong C."/>
            <person name="Chen Y."/>
            <person name="Shao Z."/>
        </authorList>
    </citation>
    <scope>NUCLEOTIDE SEQUENCE [LARGE SCALE GENOMIC DNA]</scope>
    <source>
        <strain evidence="22">alknpb1M-1</strain>
    </source>
</reference>
<keyword evidence="12 18" id="KW-0547">Nucleotide-binding</keyword>
<protein>
    <recommendedName>
        <fullName evidence="8 18">3-dehydroquinate synthase</fullName>
        <shortName evidence="18">DHQS</shortName>
        <ecNumber evidence="7 18">4.2.3.4</ecNumber>
    </recommendedName>
</protein>
<name>A0ABY6A6B1_9GAMM</name>
<evidence type="ECO:0000259" key="20">
    <source>
        <dbReference type="Pfam" id="PF24621"/>
    </source>
</evidence>
<dbReference type="PANTHER" id="PTHR43622:SF7">
    <property type="entry name" value="3-DEHYDROQUINATE SYNTHASE, CHLOROPLASTIC"/>
    <property type="match status" value="1"/>
</dbReference>
<dbReference type="PANTHER" id="PTHR43622">
    <property type="entry name" value="3-DEHYDROQUINATE SYNTHASE"/>
    <property type="match status" value="1"/>
</dbReference>
<dbReference type="InterPro" id="IPR016037">
    <property type="entry name" value="DHQ_synth_AroB"/>
</dbReference>
<evidence type="ECO:0000256" key="4">
    <source>
        <dbReference type="ARBA" id="ARBA00004496"/>
    </source>
</evidence>
<evidence type="ECO:0000256" key="15">
    <source>
        <dbReference type="ARBA" id="ARBA00023141"/>
    </source>
</evidence>
<evidence type="ECO:0000256" key="16">
    <source>
        <dbReference type="ARBA" id="ARBA00023239"/>
    </source>
</evidence>
<keyword evidence="10 18" id="KW-0028">Amino-acid biosynthesis</keyword>
<keyword evidence="16 18" id="KW-0456">Lyase</keyword>
<proteinExistence type="inferred from homology"/>
<dbReference type="PIRSF" id="PIRSF001455">
    <property type="entry name" value="DHQ_synth"/>
    <property type="match status" value="1"/>
</dbReference>
<evidence type="ECO:0000256" key="7">
    <source>
        <dbReference type="ARBA" id="ARBA00013031"/>
    </source>
</evidence>
<comment type="function">
    <text evidence="3 18">Catalyzes the conversion of 3-deoxy-D-arabino-heptulosonate 7-phosphate (DAHP) to dehydroquinate (DHQ).</text>
</comment>
<feature type="domain" description="3-dehydroquinate synthase C-terminal" evidence="20">
    <location>
        <begin position="179"/>
        <end position="323"/>
    </location>
</feature>
<dbReference type="Gene3D" id="1.20.1090.10">
    <property type="entry name" value="Dehydroquinate synthase-like - alpha domain"/>
    <property type="match status" value="1"/>
</dbReference>
<evidence type="ECO:0000256" key="17">
    <source>
        <dbReference type="ARBA" id="ARBA00023285"/>
    </source>
</evidence>
<dbReference type="SUPFAM" id="SSF56796">
    <property type="entry name" value="Dehydroquinate synthase-like"/>
    <property type="match status" value="1"/>
</dbReference>
<evidence type="ECO:0000259" key="19">
    <source>
        <dbReference type="Pfam" id="PF01761"/>
    </source>
</evidence>
<keyword evidence="11 18" id="KW-0479">Metal-binding</keyword>
<feature type="binding site" evidence="18">
    <location>
        <position position="245"/>
    </location>
    <ligand>
        <name>Zn(2+)</name>
        <dbReference type="ChEBI" id="CHEBI:29105"/>
    </ligand>
</feature>
<dbReference type="InterPro" id="IPR030963">
    <property type="entry name" value="DHQ_synth_fam"/>
</dbReference>
<dbReference type="InterPro" id="IPR056179">
    <property type="entry name" value="DHQS_C"/>
</dbReference>
<dbReference type="CDD" id="cd08195">
    <property type="entry name" value="DHQS"/>
    <property type="match status" value="1"/>
</dbReference>
<dbReference type="RefSeq" id="WP_260998227.1">
    <property type="nucleotide sequence ID" value="NZ_CP054475.1"/>
</dbReference>
<comment type="pathway">
    <text evidence="5 18">Metabolic intermediate biosynthesis; chorismate biosynthesis; chorismate from D-erythrose 4-phosphate and phosphoenolpyruvate: step 2/7.</text>
</comment>
<evidence type="ECO:0000256" key="12">
    <source>
        <dbReference type="ARBA" id="ARBA00022741"/>
    </source>
</evidence>
<evidence type="ECO:0000313" key="21">
    <source>
        <dbReference type="EMBL" id="UXD86247.1"/>
    </source>
</evidence>
<dbReference type="NCBIfam" id="TIGR01357">
    <property type="entry name" value="aroB"/>
    <property type="match status" value="1"/>
</dbReference>
<dbReference type="Proteomes" id="UP001065322">
    <property type="component" value="Chromosome"/>
</dbReference>
<dbReference type="GO" id="GO:0003856">
    <property type="term" value="F:3-dehydroquinate synthase activity"/>
    <property type="evidence" value="ECO:0007669"/>
    <property type="project" value="UniProtKB-EC"/>
</dbReference>
<dbReference type="EC" id="4.2.3.4" evidence="7 18"/>
<feature type="binding site" evidence="18">
    <location>
        <position position="149"/>
    </location>
    <ligand>
        <name>NAD(+)</name>
        <dbReference type="ChEBI" id="CHEBI:57540"/>
    </ligand>
</feature>
<keyword evidence="17 18" id="KW-0170">Cobalt</keyword>
<feature type="binding site" evidence="18">
    <location>
        <position position="182"/>
    </location>
    <ligand>
        <name>Zn(2+)</name>
        <dbReference type="ChEBI" id="CHEBI:29105"/>
    </ligand>
</feature>
<evidence type="ECO:0000256" key="8">
    <source>
        <dbReference type="ARBA" id="ARBA00017684"/>
    </source>
</evidence>
<evidence type="ECO:0000256" key="10">
    <source>
        <dbReference type="ARBA" id="ARBA00022605"/>
    </source>
</evidence>
<keyword evidence="13 18" id="KW-0862">Zinc</keyword>
<evidence type="ECO:0000256" key="6">
    <source>
        <dbReference type="ARBA" id="ARBA00005412"/>
    </source>
</evidence>
<evidence type="ECO:0000256" key="13">
    <source>
        <dbReference type="ARBA" id="ARBA00022833"/>
    </source>
</evidence>
<evidence type="ECO:0000256" key="3">
    <source>
        <dbReference type="ARBA" id="ARBA00003485"/>
    </source>
</evidence>
<evidence type="ECO:0000256" key="11">
    <source>
        <dbReference type="ARBA" id="ARBA00022723"/>
    </source>
</evidence>
<comment type="catalytic activity">
    <reaction evidence="1 18">
        <text>7-phospho-2-dehydro-3-deoxy-D-arabino-heptonate = 3-dehydroquinate + phosphate</text>
        <dbReference type="Rhea" id="RHEA:21968"/>
        <dbReference type="ChEBI" id="CHEBI:32364"/>
        <dbReference type="ChEBI" id="CHEBI:43474"/>
        <dbReference type="ChEBI" id="CHEBI:58394"/>
        <dbReference type="EC" id="4.2.3.4"/>
    </reaction>
</comment>
<sequence>MNTLTVDLGDRSYPIFIGAGLLGDSALYTPYIKGRQVLIVTNETVAPLYLQQVKAALTDYQVDEVILPDGEAYKDLSTLNLIYDALLQKQHNRTTTLLALGGGVVGDMCGYAAASYQRGVNFIQVPTTLLSQVDSSVGGKTGVNHPLGKNMIGAFHQPQCVIADTTTLNTLPERELSAGLAEVIKYGLICDSAFYQWIKDNIQALMAREPQALAYAIERSCQDKAEVVAQDETESGIRAILNLGHTFGHAIEAHQGYGQWLHGEAVGAGMLMAADLGWRMGHISAAELRELRSLLQAAQLPVVGPANMSEDDYLSRMQVDKKVLDGRIRLVLLQRIGEAYMTSDVPKDLLTQTLLAGDKLGTA</sequence>
<comment type="subcellular location">
    <subcellularLocation>
        <location evidence="4 18">Cytoplasm</location>
    </subcellularLocation>
</comment>
<dbReference type="InterPro" id="IPR050071">
    <property type="entry name" value="Dehydroquinate_synthase"/>
</dbReference>
<keyword evidence="9 18" id="KW-0963">Cytoplasm</keyword>
<comment type="cofactor">
    <cofactor evidence="18">
        <name>Co(2+)</name>
        <dbReference type="ChEBI" id="CHEBI:48828"/>
    </cofactor>
    <cofactor evidence="18">
        <name>Zn(2+)</name>
        <dbReference type="ChEBI" id="CHEBI:29105"/>
    </cofactor>
    <text evidence="18">Binds 1 divalent metal cation per subunit. Can use either Co(2+) or Zn(2+).</text>
</comment>
<feature type="binding site" evidence="18">
    <location>
        <begin position="127"/>
        <end position="128"/>
    </location>
    <ligand>
        <name>NAD(+)</name>
        <dbReference type="ChEBI" id="CHEBI:57540"/>
    </ligand>
</feature>
<accession>A0ABY6A6B1</accession>
<feature type="binding site" evidence="18">
    <location>
        <position position="262"/>
    </location>
    <ligand>
        <name>Zn(2+)</name>
        <dbReference type="ChEBI" id="CHEBI:29105"/>
    </ligand>
</feature>
<evidence type="ECO:0000256" key="5">
    <source>
        <dbReference type="ARBA" id="ARBA00004661"/>
    </source>
</evidence>
<comment type="similarity">
    <text evidence="6 18">Belongs to the sugar phosphate cyclases superfamily. Dehydroquinate synthase family.</text>
</comment>
<feature type="binding site" evidence="18">
    <location>
        <begin position="103"/>
        <end position="107"/>
    </location>
    <ligand>
        <name>NAD(+)</name>
        <dbReference type="ChEBI" id="CHEBI:57540"/>
    </ligand>
</feature>
<dbReference type="HAMAP" id="MF_00110">
    <property type="entry name" value="DHQ_synthase"/>
    <property type="match status" value="1"/>
</dbReference>
<dbReference type="InterPro" id="IPR030960">
    <property type="entry name" value="DHQS/DOIS_N"/>
</dbReference>
<evidence type="ECO:0000256" key="18">
    <source>
        <dbReference type="HAMAP-Rule" id="MF_00110"/>
    </source>
</evidence>
<dbReference type="Gene3D" id="3.40.50.1970">
    <property type="match status" value="1"/>
</dbReference>
<feature type="domain" description="3-dehydroquinate synthase N-terminal" evidence="19">
    <location>
        <begin position="65"/>
        <end position="177"/>
    </location>
</feature>
<gene>
    <name evidence="18 21" type="primary">aroB</name>
    <name evidence="21" type="ORF">HUF19_01755</name>
</gene>
<keyword evidence="22" id="KW-1185">Reference proteome</keyword>
<dbReference type="Pfam" id="PF24621">
    <property type="entry name" value="DHQS_C"/>
    <property type="match status" value="1"/>
</dbReference>
<evidence type="ECO:0000313" key="22">
    <source>
        <dbReference type="Proteomes" id="UP001065322"/>
    </source>
</evidence>
<keyword evidence="14 18" id="KW-0520">NAD</keyword>
<comment type="cofactor">
    <cofactor evidence="2 18">
        <name>NAD(+)</name>
        <dbReference type="ChEBI" id="CHEBI:57540"/>
    </cofactor>
</comment>
<dbReference type="Pfam" id="PF01761">
    <property type="entry name" value="DHQ_synthase"/>
    <property type="match status" value="1"/>
</dbReference>
<feature type="binding site" evidence="18">
    <location>
        <begin position="69"/>
        <end position="74"/>
    </location>
    <ligand>
        <name>NAD(+)</name>
        <dbReference type="ChEBI" id="CHEBI:57540"/>
    </ligand>
</feature>